<dbReference type="InterPro" id="IPR007842">
    <property type="entry name" value="HEPN_dom"/>
</dbReference>
<name>A0ABW7MLK2_9FLAO</name>
<dbReference type="Gene3D" id="1.20.120.330">
    <property type="entry name" value="Nucleotidyltransferases domain 2"/>
    <property type="match status" value="1"/>
</dbReference>
<comment type="caution">
    <text evidence="2">The sequence shown here is derived from an EMBL/GenBank/DDBJ whole genome shotgun (WGS) entry which is preliminary data.</text>
</comment>
<dbReference type="Pfam" id="PF05168">
    <property type="entry name" value="HEPN"/>
    <property type="match status" value="1"/>
</dbReference>
<sequence>MGTKSKDHFATAQEKLNEAKKELFRPEEDIVSYLVCKNSQHAIESYLKGYLLKNGVDVEDCNTIDSLYNQCLVINKNFEKVDLSDFQCKAHDINSRYCTEIPVVTNCFDAADNLDTFLRKEKII</sequence>
<organism evidence="2 3">
    <name type="scientific">Gaetbulibacter aquiaggeris</name>
    <dbReference type="NCBI Taxonomy" id="1735373"/>
    <lineage>
        <taxon>Bacteria</taxon>
        <taxon>Pseudomonadati</taxon>
        <taxon>Bacteroidota</taxon>
        <taxon>Flavobacteriia</taxon>
        <taxon>Flavobacteriales</taxon>
        <taxon>Flavobacteriaceae</taxon>
        <taxon>Gaetbulibacter</taxon>
    </lineage>
</organism>
<reference evidence="2 3" key="1">
    <citation type="submission" date="2024-02" db="EMBL/GenBank/DDBJ databases">
        <title>A Gaetbulibacter species isolated from tidal flats and genomic insights of their niches.</title>
        <authorList>
            <person name="Ye Y."/>
        </authorList>
    </citation>
    <scope>NUCLEOTIDE SEQUENCE [LARGE SCALE GENOMIC DNA]</scope>
    <source>
        <strain evidence="2 3">KEM-8</strain>
    </source>
</reference>
<evidence type="ECO:0000313" key="3">
    <source>
        <dbReference type="Proteomes" id="UP001610104"/>
    </source>
</evidence>
<dbReference type="Proteomes" id="UP001610104">
    <property type="component" value="Unassembled WGS sequence"/>
</dbReference>
<dbReference type="EMBL" id="JBAWKC010000001">
    <property type="protein sequence ID" value="MFH6767696.1"/>
    <property type="molecule type" value="Genomic_DNA"/>
</dbReference>
<gene>
    <name evidence="2" type="ORF">V8G56_03020</name>
</gene>
<evidence type="ECO:0000259" key="1">
    <source>
        <dbReference type="Pfam" id="PF05168"/>
    </source>
</evidence>
<protein>
    <submittedName>
        <fullName evidence="2">HEPN domain-containing protein</fullName>
    </submittedName>
</protein>
<accession>A0ABW7MLK2</accession>
<feature type="domain" description="HEPN" evidence="1">
    <location>
        <begin position="7"/>
        <end position="97"/>
    </location>
</feature>
<proteinExistence type="predicted"/>
<evidence type="ECO:0000313" key="2">
    <source>
        <dbReference type="EMBL" id="MFH6767696.1"/>
    </source>
</evidence>
<keyword evidence="3" id="KW-1185">Reference proteome</keyword>
<dbReference type="RefSeq" id="WP_395436983.1">
    <property type="nucleotide sequence ID" value="NZ_JBAWKC010000001.1"/>
</dbReference>